<protein>
    <submittedName>
        <fullName evidence="2">Uncharacterized protein</fullName>
    </submittedName>
</protein>
<reference evidence="2 3" key="1">
    <citation type="journal article" date="2024" name="G3 (Bethesda)">
        <title>Genome assembly of Hibiscus sabdariffa L. provides insights into metabolisms of medicinal natural products.</title>
        <authorList>
            <person name="Kim T."/>
        </authorList>
    </citation>
    <scope>NUCLEOTIDE SEQUENCE [LARGE SCALE GENOMIC DNA]</scope>
    <source>
        <strain evidence="2">TK-2024</strain>
        <tissue evidence="2">Old leaves</tissue>
    </source>
</reference>
<evidence type="ECO:0000313" key="3">
    <source>
        <dbReference type="Proteomes" id="UP001472677"/>
    </source>
</evidence>
<keyword evidence="3" id="KW-1185">Reference proteome</keyword>
<gene>
    <name evidence="2" type="ORF">V6N12_001057</name>
</gene>
<dbReference type="PROSITE" id="PS50297">
    <property type="entry name" value="ANK_REP_REGION"/>
    <property type="match status" value="1"/>
</dbReference>
<organism evidence="2 3">
    <name type="scientific">Hibiscus sabdariffa</name>
    <name type="common">roselle</name>
    <dbReference type="NCBI Taxonomy" id="183260"/>
    <lineage>
        <taxon>Eukaryota</taxon>
        <taxon>Viridiplantae</taxon>
        <taxon>Streptophyta</taxon>
        <taxon>Embryophyta</taxon>
        <taxon>Tracheophyta</taxon>
        <taxon>Spermatophyta</taxon>
        <taxon>Magnoliopsida</taxon>
        <taxon>eudicotyledons</taxon>
        <taxon>Gunneridae</taxon>
        <taxon>Pentapetalae</taxon>
        <taxon>rosids</taxon>
        <taxon>malvids</taxon>
        <taxon>Malvales</taxon>
        <taxon>Malvaceae</taxon>
        <taxon>Malvoideae</taxon>
        <taxon>Hibiscus</taxon>
    </lineage>
</organism>
<sequence length="201" mass="22826">MDWSMVEAAQTGNINVLYELIQTDPYVLERIDHFPFLDTPLHVAACVGHVGFMMEMVNLKPSFARKLNQAGFSPMHLALQNNRTQAVVRLLKVDKGLVRVKGREGLTPLHHVVRTGNVDLLIKFLEVCPEAIEDVTVRDETVFHLAVRNDMSEAFQVLVGWLIRSRHEAAQRWEKELLSWADIEGNTVLHIAAIRNRPQAC</sequence>
<proteinExistence type="predicted"/>
<dbReference type="Pfam" id="PF12796">
    <property type="entry name" value="Ank_2"/>
    <property type="match status" value="1"/>
</dbReference>
<evidence type="ECO:0000256" key="1">
    <source>
        <dbReference type="PROSITE-ProRule" id="PRU00023"/>
    </source>
</evidence>
<keyword evidence="1" id="KW-0040">ANK repeat</keyword>
<dbReference type="PANTHER" id="PTHR24128">
    <property type="entry name" value="HOMEOBOX PROTEIN WARIAI"/>
    <property type="match status" value="1"/>
</dbReference>
<comment type="caution">
    <text evidence="2">The sequence shown here is derived from an EMBL/GenBank/DDBJ whole genome shotgun (WGS) entry which is preliminary data.</text>
</comment>
<dbReference type="EMBL" id="JBBPBM010000065">
    <property type="protein sequence ID" value="KAK8514890.1"/>
    <property type="molecule type" value="Genomic_DNA"/>
</dbReference>
<name>A0ABR2C672_9ROSI</name>
<accession>A0ABR2C672</accession>
<dbReference type="Gene3D" id="1.25.40.20">
    <property type="entry name" value="Ankyrin repeat-containing domain"/>
    <property type="match status" value="1"/>
</dbReference>
<evidence type="ECO:0000313" key="2">
    <source>
        <dbReference type="EMBL" id="KAK8514890.1"/>
    </source>
</evidence>
<dbReference type="PROSITE" id="PS50088">
    <property type="entry name" value="ANK_REPEAT"/>
    <property type="match status" value="1"/>
</dbReference>
<dbReference type="Proteomes" id="UP001472677">
    <property type="component" value="Unassembled WGS sequence"/>
</dbReference>
<dbReference type="PANTHER" id="PTHR24128:SF60">
    <property type="entry name" value="ALPHA-LATROTOXIN-LHE1A-LIKE"/>
    <property type="match status" value="1"/>
</dbReference>
<dbReference type="SMART" id="SM00248">
    <property type="entry name" value="ANK"/>
    <property type="match status" value="3"/>
</dbReference>
<dbReference type="InterPro" id="IPR036770">
    <property type="entry name" value="Ankyrin_rpt-contain_sf"/>
</dbReference>
<feature type="repeat" description="ANK" evidence="1">
    <location>
        <begin position="104"/>
        <end position="125"/>
    </location>
</feature>
<dbReference type="InterPro" id="IPR002110">
    <property type="entry name" value="Ankyrin_rpt"/>
</dbReference>
<dbReference type="SUPFAM" id="SSF48403">
    <property type="entry name" value="Ankyrin repeat"/>
    <property type="match status" value="1"/>
</dbReference>